<dbReference type="PANTHER" id="PTHR43963:SF4">
    <property type="entry name" value="CARBONYL REDUCTASE (NADPH)"/>
    <property type="match status" value="1"/>
</dbReference>
<dbReference type="CDD" id="cd05324">
    <property type="entry name" value="carb_red_PTCR-like_SDR_c"/>
    <property type="match status" value="1"/>
</dbReference>
<name>A0AAN9Z058_9ORTH</name>
<dbReference type="InterPro" id="IPR036291">
    <property type="entry name" value="NAD(P)-bd_dom_sf"/>
</dbReference>
<proteinExistence type="inferred from homology"/>
<sequence>MSRKVAVVTGGNKGIGLAVVRGLCRRFDGDVFLTARDAARGEAAVEQLRQLGLNVKFHQLDICSDESLNVFKKYLEENYNGLDVLVNNAAIAFKIKDSTPFAVQAKETIYTNYTRLAATCRALFPLLRPHARVVNLSSSSGHLSRIPGEQIRAQLSSPSLTEEALTELIQSFVRAAEEGTHFKKGWSDSAYEVSKNGVSALTFIQQREFDKDPQQDIVVNAVHPGWVRTDMSSHSGPLTPEQGAEAPLFCALLPPNVSAPRGAYIWWDKQIVDWTGSTIPPPQSNKS</sequence>
<dbReference type="AlphaFoldDB" id="A0AAN9Z058"/>
<protein>
    <recommendedName>
        <fullName evidence="4">carbonyl reductase (NADPH)</fullName>
        <ecNumber evidence="4">1.1.1.184</ecNumber>
    </recommendedName>
</protein>
<dbReference type="EMBL" id="JAZDUA010000547">
    <property type="protein sequence ID" value="KAK7791273.1"/>
    <property type="molecule type" value="Genomic_DNA"/>
</dbReference>
<evidence type="ECO:0000256" key="2">
    <source>
        <dbReference type="ARBA" id="ARBA00022857"/>
    </source>
</evidence>
<reference evidence="5 6" key="1">
    <citation type="submission" date="2024-03" db="EMBL/GenBank/DDBJ databases">
        <title>The genome assembly and annotation of the cricket Gryllus longicercus Weissman &amp; Gray.</title>
        <authorList>
            <person name="Szrajer S."/>
            <person name="Gray D."/>
            <person name="Ylla G."/>
        </authorList>
    </citation>
    <scope>NUCLEOTIDE SEQUENCE [LARGE SCALE GENOMIC DNA]</scope>
    <source>
        <strain evidence="5">DAG 2021-001</strain>
        <tissue evidence="5">Whole body minus gut</tissue>
    </source>
</reference>
<comment type="caution">
    <text evidence="5">The sequence shown here is derived from an EMBL/GenBank/DDBJ whole genome shotgun (WGS) entry which is preliminary data.</text>
</comment>
<dbReference type="GO" id="GO:0004090">
    <property type="term" value="F:carbonyl reductase (NADPH) activity"/>
    <property type="evidence" value="ECO:0007669"/>
    <property type="project" value="UniProtKB-EC"/>
</dbReference>
<gene>
    <name evidence="5" type="ORF">R5R35_005590</name>
</gene>
<keyword evidence="6" id="KW-1185">Reference proteome</keyword>
<dbReference type="Pfam" id="PF00106">
    <property type="entry name" value="adh_short"/>
    <property type="match status" value="1"/>
</dbReference>
<keyword evidence="3" id="KW-0560">Oxidoreductase</keyword>
<dbReference type="InterPro" id="IPR002347">
    <property type="entry name" value="SDR_fam"/>
</dbReference>
<evidence type="ECO:0000313" key="6">
    <source>
        <dbReference type="Proteomes" id="UP001378592"/>
    </source>
</evidence>
<dbReference type="EC" id="1.1.1.184" evidence="4"/>
<evidence type="ECO:0000256" key="4">
    <source>
        <dbReference type="ARBA" id="ARBA00026118"/>
    </source>
</evidence>
<dbReference type="InterPro" id="IPR045313">
    <property type="entry name" value="CBR1-like"/>
</dbReference>
<keyword evidence="2" id="KW-0521">NADP</keyword>
<dbReference type="SUPFAM" id="SSF51735">
    <property type="entry name" value="NAD(P)-binding Rossmann-fold domains"/>
    <property type="match status" value="1"/>
</dbReference>
<organism evidence="5 6">
    <name type="scientific">Gryllus longicercus</name>
    <dbReference type="NCBI Taxonomy" id="2509291"/>
    <lineage>
        <taxon>Eukaryota</taxon>
        <taxon>Metazoa</taxon>
        <taxon>Ecdysozoa</taxon>
        <taxon>Arthropoda</taxon>
        <taxon>Hexapoda</taxon>
        <taxon>Insecta</taxon>
        <taxon>Pterygota</taxon>
        <taxon>Neoptera</taxon>
        <taxon>Polyneoptera</taxon>
        <taxon>Orthoptera</taxon>
        <taxon>Ensifera</taxon>
        <taxon>Gryllidea</taxon>
        <taxon>Grylloidea</taxon>
        <taxon>Gryllidae</taxon>
        <taxon>Gryllinae</taxon>
        <taxon>Gryllus</taxon>
    </lineage>
</organism>
<accession>A0AAN9Z058</accession>
<dbReference type="PRINTS" id="PR00081">
    <property type="entry name" value="GDHRDH"/>
</dbReference>
<evidence type="ECO:0000256" key="3">
    <source>
        <dbReference type="ARBA" id="ARBA00023002"/>
    </source>
</evidence>
<comment type="similarity">
    <text evidence="1">Belongs to the short-chain dehydrogenases/reductases (SDR) family.</text>
</comment>
<dbReference type="Gene3D" id="3.40.50.720">
    <property type="entry name" value="NAD(P)-binding Rossmann-like Domain"/>
    <property type="match status" value="1"/>
</dbReference>
<evidence type="ECO:0000313" key="5">
    <source>
        <dbReference type="EMBL" id="KAK7791273.1"/>
    </source>
</evidence>
<dbReference type="Proteomes" id="UP001378592">
    <property type="component" value="Unassembled WGS sequence"/>
</dbReference>
<dbReference type="PANTHER" id="PTHR43963">
    <property type="entry name" value="CARBONYL REDUCTASE 1-RELATED"/>
    <property type="match status" value="1"/>
</dbReference>
<evidence type="ECO:0000256" key="1">
    <source>
        <dbReference type="ARBA" id="ARBA00006484"/>
    </source>
</evidence>